<proteinExistence type="predicted"/>
<protein>
    <submittedName>
        <fullName evidence="2">Uncharacterized protein</fullName>
    </submittedName>
</protein>
<organism evidence="2 3">
    <name type="scientific">Cryoendolithus antarcticus</name>
    <dbReference type="NCBI Taxonomy" id="1507870"/>
    <lineage>
        <taxon>Eukaryota</taxon>
        <taxon>Fungi</taxon>
        <taxon>Dikarya</taxon>
        <taxon>Ascomycota</taxon>
        <taxon>Pezizomycotina</taxon>
        <taxon>Dothideomycetes</taxon>
        <taxon>Dothideomycetidae</taxon>
        <taxon>Cladosporiales</taxon>
        <taxon>Cladosporiaceae</taxon>
        <taxon>Cryoendolithus</taxon>
    </lineage>
</organism>
<feature type="region of interest" description="Disordered" evidence="1">
    <location>
        <begin position="147"/>
        <end position="195"/>
    </location>
</feature>
<dbReference type="EMBL" id="NAJO01000038">
    <property type="protein sequence ID" value="OQN99717.1"/>
    <property type="molecule type" value="Genomic_DNA"/>
</dbReference>
<keyword evidence="3" id="KW-1185">Reference proteome</keyword>
<dbReference type="Proteomes" id="UP000192596">
    <property type="component" value="Unassembled WGS sequence"/>
</dbReference>
<sequence length="195" mass="21673">MGSPVDQSLGDRVDQAAQLYINNTLEECIKVIDKALAEVRSSIDELQGAAQDEAPQACGGEVAEVGIIADYDAGVAVTKTGYETKSRVRPRFTAEQIKRYNDEAEATGRWILAAMQNCTAEEAKMPSKVKLKHPVIFRPSQGYSGFIAERMPTPPTRKLRTSLTPGYVPPTHRTHKSSERTEEIPRKMPSWRRDN</sequence>
<evidence type="ECO:0000313" key="2">
    <source>
        <dbReference type="EMBL" id="OQN99717.1"/>
    </source>
</evidence>
<comment type="caution">
    <text evidence="2">The sequence shown here is derived from an EMBL/GenBank/DDBJ whole genome shotgun (WGS) entry which is preliminary data.</text>
</comment>
<accession>A0A1V8SL09</accession>
<feature type="compositionally biased region" description="Basic and acidic residues" evidence="1">
    <location>
        <begin position="176"/>
        <end position="195"/>
    </location>
</feature>
<dbReference type="InParanoid" id="A0A1V8SL09"/>
<evidence type="ECO:0000313" key="3">
    <source>
        <dbReference type="Proteomes" id="UP000192596"/>
    </source>
</evidence>
<gene>
    <name evidence="2" type="ORF">B0A48_14487</name>
</gene>
<name>A0A1V8SL09_9PEZI</name>
<reference evidence="3" key="1">
    <citation type="submission" date="2017-03" db="EMBL/GenBank/DDBJ databases">
        <title>Genomes of endolithic fungi from Antarctica.</title>
        <authorList>
            <person name="Coleine C."/>
            <person name="Masonjones S."/>
            <person name="Stajich J.E."/>
        </authorList>
    </citation>
    <scope>NUCLEOTIDE SEQUENCE [LARGE SCALE GENOMIC DNA]</scope>
    <source>
        <strain evidence="3">CCFEE 5527</strain>
    </source>
</reference>
<dbReference type="AlphaFoldDB" id="A0A1V8SL09"/>
<evidence type="ECO:0000256" key="1">
    <source>
        <dbReference type="SAM" id="MobiDB-lite"/>
    </source>
</evidence>